<proteinExistence type="inferred from homology"/>
<dbReference type="SUPFAM" id="SSF117130">
    <property type="entry name" value="CsrA-like"/>
    <property type="match status" value="1"/>
</dbReference>
<organism evidence="5 6">
    <name type="scientific">Bacillus salacetis</name>
    <dbReference type="NCBI Taxonomy" id="2315464"/>
    <lineage>
        <taxon>Bacteria</taxon>
        <taxon>Bacillati</taxon>
        <taxon>Bacillota</taxon>
        <taxon>Bacilli</taxon>
        <taxon>Bacillales</taxon>
        <taxon>Bacillaceae</taxon>
        <taxon>Bacillus</taxon>
    </lineage>
</organism>
<keyword evidence="4" id="KW-0678">Repressor</keyword>
<gene>
    <name evidence="4" type="primary">csrA</name>
    <name evidence="5" type="ORF">D3H55_01510</name>
</gene>
<evidence type="ECO:0000313" key="5">
    <source>
        <dbReference type="EMBL" id="RIW39058.1"/>
    </source>
</evidence>
<dbReference type="GO" id="GO:0048027">
    <property type="term" value="F:mRNA 5'-UTR binding"/>
    <property type="evidence" value="ECO:0007669"/>
    <property type="project" value="UniProtKB-UniRule"/>
</dbReference>
<dbReference type="GO" id="GO:0006109">
    <property type="term" value="P:regulation of carbohydrate metabolic process"/>
    <property type="evidence" value="ECO:0007669"/>
    <property type="project" value="InterPro"/>
</dbReference>
<dbReference type="GO" id="GO:0005829">
    <property type="term" value="C:cytosol"/>
    <property type="evidence" value="ECO:0007669"/>
    <property type="project" value="TreeGrafter"/>
</dbReference>
<dbReference type="PANTHER" id="PTHR34984">
    <property type="entry name" value="CARBON STORAGE REGULATOR"/>
    <property type="match status" value="1"/>
</dbReference>
<dbReference type="GO" id="GO:0044781">
    <property type="term" value="P:bacterial-type flagellum organization"/>
    <property type="evidence" value="ECO:0007669"/>
    <property type="project" value="UniProtKB-KW"/>
</dbReference>
<keyword evidence="1 4" id="KW-0963">Cytoplasm</keyword>
<keyword evidence="4" id="KW-1005">Bacterial flagellum biogenesis</keyword>
<evidence type="ECO:0000313" key="6">
    <source>
        <dbReference type="Proteomes" id="UP000265801"/>
    </source>
</evidence>
<comment type="subcellular location">
    <subcellularLocation>
        <location evidence="4">Cytoplasm</location>
    </subcellularLocation>
</comment>
<dbReference type="InterPro" id="IPR003751">
    <property type="entry name" value="CsrA"/>
</dbReference>
<comment type="similarity">
    <text evidence="4">Belongs to the CsrA/RsmA family.</text>
</comment>
<dbReference type="Gene3D" id="2.60.40.4380">
    <property type="entry name" value="Translational regulator CsrA"/>
    <property type="match status" value="1"/>
</dbReference>
<name>A0A3A1R761_9BACI</name>
<comment type="function">
    <text evidence="4">A translational regulator that binds mRNA to regulate translation initiation and/or mRNA stability. Usually binds in the 5'-UTR at or near the Shine-Dalgarno sequence preventing ribosome-binding, thus repressing translation. Its main target seems to be the major flagellin gene, while its function is anatagonized by FliW.</text>
</comment>
<dbReference type="RefSeq" id="WP_119545127.1">
    <property type="nucleotide sequence ID" value="NZ_QXIR01000001.1"/>
</dbReference>
<dbReference type="GO" id="GO:0006402">
    <property type="term" value="P:mRNA catabolic process"/>
    <property type="evidence" value="ECO:0007669"/>
    <property type="project" value="InterPro"/>
</dbReference>
<dbReference type="PANTHER" id="PTHR34984:SF1">
    <property type="entry name" value="CARBON STORAGE REGULATOR"/>
    <property type="match status" value="1"/>
</dbReference>
<evidence type="ECO:0000256" key="3">
    <source>
        <dbReference type="ARBA" id="ARBA00022884"/>
    </source>
</evidence>
<dbReference type="OrthoDB" id="9809061at2"/>
<sequence length="50" mass="5621">MLVLGRKPGEYIRIGDDIKVQVILSDSNQLRLGIEAPKEIAIIRGEMEKN</sequence>
<dbReference type="Pfam" id="PF02599">
    <property type="entry name" value="CsrA"/>
    <property type="match status" value="1"/>
</dbReference>
<comment type="subunit">
    <text evidence="4">Homodimer; the beta-strands of each monomer intercalate to form a hydrophobic core, while the alpha-helices form wings that extend away from the core.</text>
</comment>
<accession>A0A3A1R761</accession>
<evidence type="ECO:0000256" key="4">
    <source>
        <dbReference type="HAMAP-Rule" id="MF_00167"/>
    </source>
</evidence>
<dbReference type="GO" id="GO:0045947">
    <property type="term" value="P:negative regulation of translational initiation"/>
    <property type="evidence" value="ECO:0007669"/>
    <property type="project" value="UniProtKB-UniRule"/>
</dbReference>
<dbReference type="Proteomes" id="UP000265801">
    <property type="component" value="Unassembled WGS sequence"/>
</dbReference>
<keyword evidence="6" id="KW-1185">Reference proteome</keyword>
<protein>
    <recommendedName>
        <fullName evidence="4">Translational regulator CsrA</fullName>
    </recommendedName>
</protein>
<comment type="caution">
    <text evidence="5">The sequence shown here is derived from an EMBL/GenBank/DDBJ whole genome shotgun (WGS) entry which is preliminary data.</text>
</comment>
<reference evidence="5 6" key="1">
    <citation type="submission" date="2018-09" db="EMBL/GenBank/DDBJ databases">
        <title>Bacillus saliacetes sp. nov., isolated from Thai shrimp paste (Ka-pi).</title>
        <authorList>
            <person name="Daroonpunt R."/>
            <person name="Tanasupawat S."/>
            <person name="Yiamsombut S."/>
        </authorList>
    </citation>
    <scope>NUCLEOTIDE SEQUENCE [LARGE SCALE GENOMIC DNA]</scope>
    <source>
        <strain evidence="5 6">SKP7-4</strain>
    </source>
</reference>
<evidence type="ECO:0000256" key="2">
    <source>
        <dbReference type="ARBA" id="ARBA00022845"/>
    </source>
</evidence>
<dbReference type="GO" id="GO:1902208">
    <property type="term" value="P:regulation of bacterial-type flagellum assembly"/>
    <property type="evidence" value="ECO:0007669"/>
    <property type="project" value="UniProtKB-UniRule"/>
</dbReference>
<dbReference type="EMBL" id="QXIR01000001">
    <property type="protein sequence ID" value="RIW39058.1"/>
    <property type="molecule type" value="Genomic_DNA"/>
</dbReference>
<keyword evidence="2 4" id="KW-0810">Translation regulation</keyword>
<dbReference type="HAMAP" id="MF_00167">
    <property type="entry name" value="CsrA"/>
    <property type="match status" value="1"/>
</dbReference>
<dbReference type="InterPro" id="IPR036107">
    <property type="entry name" value="CsrA_sf"/>
</dbReference>
<evidence type="ECO:0000256" key="1">
    <source>
        <dbReference type="ARBA" id="ARBA00022490"/>
    </source>
</evidence>
<dbReference type="AlphaFoldDB" id="A0A3A1R761"/>
<keyword evidence="3 4" id="KW-0694">RNA-binding</keyword>